<evidence type="ECO:0000313" key="2">
    <source>
        <dbReference type="Proteomes" id="UP000236291"/>
    </source>
</evidence>
<evidence type="ECO:0000313" key="1">
    <source>
        <dbReference type="EMBL" id="PNX58646.1"/>
    </source>
</evidence>
<comment type="caution">
    <text evidence="1">The sequence shown here is derived from an EMBL/GenBank/DDBJ whole genome shotgun (WGS) entry which is preliminary data.</text>
</comment>
<gene>
    <name evidence="1" type="ORF">L195_g051013</name>
</gene>
<protein>
    <submittedName>
        <fullName evidence="1">Uncharacterized protein</fullName>
    </submittedName>
</protein>
<reference evidence="1 2" key="1">
    <citation type="journal article" date="2014" name="Am. J. Bot.">
        <title>Genome assembly and annotation for red clover (Trifolium pratense; Fabaceae).</title>
        <authorList>
            <person name="Istvanek J."/>
            <person name="Jaros M."/>
            <person name="Krenek A."/>
            <person name="Repkova J."/>
        </authorList>
    </citation>
    <scope>NUCLEOTIDE SEQUENCE [LARGE SCALE GENOMIC DNA]</scope>
    <source>
        <strain evidence="2">cv. Tatra</strain>
        <tissue evidence="1">Young leaves</tissue>
    </source>
</reference>
<accession>A0A2K3JXC5</accession>
<feature type="non-terminal residue" evidence="1">
    <location>
        <position position="20"/>
    </location>
</feature>
<organism evidence="1 2">
    <name type="scientific">Trifolium pratense</name>
    <name type="common">Red clover</name>
    <dbReference type="NCBI Taxonomy" id="57577"/>
    <lineage>
        <taxon>Eukaryota</taxon>
        <taxon>Viridiplantae</taxon>
        <taxon>Streptophyta</taxon>
        <taxon>Embryophyta</taxon>
        <taxon>Tracheophyta</taxon>
        <taxon>Spermatophyta</taxon>
        <taxon>Magnoliopsida</taxon>
        <taxon>eudicotyledons</taxon>
        <taxon>Gunneridae</taxon>
        <taxon>Pentapetalae</taxon>
        <taxon>rosids</taxon>
        <taxon>fabids</taxon>
        <taxon>Fabales</taxon>
        <taxon>Fabaceae</taxon>
        <taxon>Papilionoideae</taxon>
        <taxon>50 kb inversion clade</taxon>
        <taxon>NPAAA clade</taxon>
        <taxon>Hologalegina</taxon>
        <taxon>IRL clade</taxon>
        <taxon>Trifolieae</taxon>
        <taxon>Trifolium</taxon>
    </lineage>
</organism>
<sequence>MLLLLPSFTAFALIFNNFMM</sequence>
<name>A0A2K3JXC5_TRIPR</name>
<dbReference type="AlphaFoldDB" id="A0A2K3JXC5"/>
<dbReference type="Proteomes" id="UP000236291">
    <property type="component" value="Unassembled WGS sequence"/>
</dbReference>
<reference evidence="1 2" key="2">
    <citation type="journal article" date="2017" name="Front. Plant Sci.">
        <title>Gene Classification and Mining of Molecular Markers Useful in Red Clover (Trifolium pratense) Breeding.</title>
        <authorList>
            <person name="Istvanek J."/>
            <person name="Dluhosova J."/>
            <person name="Dluhos P."/>
            <person name="Patkova L."/>
            <person name="Nedelnik J."/>
            <person name="Repkova J."/>
        </authorList>
    </citation>
    <scope>NUCLEOTIDE SEQUENCE [LARGE SCALE GENOMIC DNA]</scope>
    <source>
        <strain evidence="2">cv. Tatra</strain>
        <tissue evidence="1">Young leaves</tissue>
    </source>
</reference>
<dbReference type="EMBL" id="ASHM01079017">
    <property type="protein sequence ID" value="PNX58646.1"/>
    <property type="molecule type" value="Genomic_DNA"/>
</dbReference>
<proteinExistence type="predicted"/>